<sequence>MSTSFLRRTLSFLRNTWRGLTSMRTALVLLFLLALAALPGALLPQWSLNEDNVREFSDNYPTLAKVLDAVGAFNVFGSVWFAAIYVLLFVSLIGCLLPRSSHYLRQLRARPVRTPRNLERMPHHAGGTVDLSAEEMTAVARRRLRRWRTEEATEPDGSRTISAERGYLREAGNLVFHFALVGLLITVAGGQLTRYEGQVVVQADGSSFCNSGTYNYDSFRAGPTVDGTSLSEFCLRVKDFDVGYLPSGQPDNFHADIDYQSGEALDNGNWKPHDLQVNNPLRTAGDRVYLTGNGYTPVFTVTFPDGQQRTKKTQWKPVNTGTMLSQGATKFDRPDMPDEQRRHENQLAIRGLFAPTAQLNGKVLSSSFPALNDPMVAVDVLKGKLGFATGESQSIFNVNQELIDSGELERVERQNLAVGDSVRLADGTSIRFDGVQRWVNLQVSHNPFQPYVLVFALTVVVGLGASLSIKRRRIWVRITPAGAGTGPTGTDAEESDGDTSVEIGGLARTDQAGYGEEFTRIAEELLVGGRGSTSSSVAGDNSRGRSS</sequence>
<evidence type="ECO:0000256" key="6">
    <source>
        <dbReference type="SAM" id="MobiDB-lite"/>
    </source>
</evidence>
<evidence type="ECO:0000256" key="5">
    <source>
        <dbReference type="ARBA" id="ARBA00023136"/>
    </source>
</evidence>
<feature type="region of interest" description="Disordered" evidence="6">
    <location>
        <begin position="480"/>
        <end position="501"/>
    </location>
</feature>
<dbReference type="GO" id="GO:0017004">
    <property type="term" value="P:cytochrome complex assembly"/>
    <property type="evidence" value="ECO:0007669"/>
    <property type="project" value="UniProtKB-KW"/>
</dbReference>
<evidence type="ECO:0000256" key="2">
    <source>
        <dbReference type="ARBA" id="ARBA00022692"/>
    </source>
</evidence>
<dbReference type="InterPro" id="IPR007816">
    <property type="entry name" value="ResB-like_domain"/>
</dbReference>
<feature type="transmembrane region" description="Helical" evidence="7">
    <location>
        <begin position="174"/>
        <end position="192"/>
    </location>
</feature>
<feature type="transmembrane region" description="Helical" evidence="7">
    <location>
        <begin position="73"/>
        <end position="97"/>
    </location>
</feature>
<dbReference type="RefSeq" id="WP_179535147.1">
    <property type="nucleotide sequence ID" value="NZ_JACBYW010000003.1"/>
</dbReference>
<name>A0A852Z8A1_9ACTN</name>
<gene>
    <name evidence="9" type="ORF">FHR84_002012</name>
</gene>
<evidence type="ECO:0000313" key="10">
    <source>
        <dbReference type="Proteomes" id="UP000548304"/>
    </source>
</evidence>
<dbReference type="GO" id="GO:0016020">
    <property type="term" value="C:membrane"/>
    <property type="evidence" value="ECO:0007669"/>
    <property type="project" value="UniProtKB-SubCell"/>
</dbReference>
<proteinExistence type="predicted"/>
<reference evidence="9 10" key="1">
    <citation type="submission" date="2020-07" db="EMBL/GenBank/DDBJ databases">
        <title>Genomic Encyclopedia of Type Strains, Phase III (KMG-III): the genomes of soil and plant-associated and newly described type strains.</title>
        <authorList>
            <person name="Whitman W."/>
        </authorList>
    </citation>
    <scope>NUCLEOTIDE SEQUENCE [LARGE SCALE GENOMIC DNA]</scope>
    <source>
        <strain evidence="9 10">CECT 8576</strain>
    </source>
</reference>
<accession>A0A852Z8A1</accession>
<keyword evidence="3" id="KW-0201">Cytochrome c-type biogenesis</keyword>
<dbReference type="AlphaFoldDB" id="A0A852Z8A1"/>
<feature type="transmembrane region" description="Helical" evidence="7">
    <location>
        <begin position="451"/>
        <end position="469"/>
    </location>
</feature>
<protein>
    <submittedName>
        <fullName evidence="9">Cytochrome c biogenesis protein</fullName>
    </submittedName>
</protein>
<keyword evidence="4 7" id="KW-1133">Transmembrane helix</keyword>
<dbReference type="PANTHER" id="PTHR31566">
    <property type="entry name" value="CYTOCHROME C BIOGENESIS PROTEIN CCS1, CHLOROPLASTIC"/>
    <property type="match status" value="1"/>
</dbReference>
<evidence type="ECO:0000256" key="3">
    <source>
        <dbReference type="ARBA" id="ARBA00022748"/>
    </source>
</evidence>
<keyword evidence="5 7" id="KW-0472">Membrane</keyword>
<keyword evidence="2 7" id="KW-0812">Transmembrane</keyword>
<dbReference type="Proteomes" id="UP000548304">
    <property type="component" value="Unassembled WGS sequence"/>
</dbReference>
<dbReference type="InterPro" id="IPR023494">
    <property type="entry name" value="Cyt_c_bgen_Ccs1/CcsB/ResB"/>
</dbReference>
<evidence type="ECO:0000256" key="7">
    <source>
        <dbReference type="SAM" id="Phobius"/>
    </source>
</evidence>
<evidence type="ECO:0000259" key="8">
    <source>
        <dbReference type="Pfam" id="PF05140"/>
    </source>
</evidence>
<comment type="caution">
    <text evidence="9">The sequence shown here is derived from an EMBL/GenBank/DDBJ whole genome shotgun (WGS) entry which is preliminary data.</text>
</comment>
<dbReference type="EMBL" id="JACBYW010000003">
    <property type="protein sequence ID" value="NYH78687.1"/>
    <property type="molecule type" value="Genomic_DNA"/>
</dbReference>
<evidence type="ECO:0000256" key="1">
    <source>
        <dbReference type="ARBA" id="ARBA00004141"/>
    </source>
</evidence>
<dbReference type="PANTHER" id="PTHR31566:SF0">
    <property type="entry name" value="CYTOCHROME C BIOGENESIS PROTEIN CCS1, CHLOROPLASTIC"/>
    <property type="match status" value="1"/>
</dbReference>
<evidence type="ECO:0000313" key="9">
    <source>
        <dbReference type="EMBL" id="NYH78687.1"/>
    </source>
</evidence>
<keyword evidence="10" id="KW-1185">Reference proteome</keyword>
<evidence type="ECO:0000256" key="4">
    <source>
        <dbReference type="ARBA" id="ARBA00022989"/>
    </source>
</evidence>
<dbReference type="Pfam" id="PF05140">
    <property type="entry name" value="ResB"/>
    <property type="match status" value="1"/>
</dbReference>
<feature type="domain" description="ResB-like" evidence="8">
    <location>
        <begin position="23"/>
        <end position="518"/>
    </location>
</feature>
<comment type="subcellular location">
    <subcellularLocation>
        <location evidence="1">Membrane</location>
        <topology evidence="1">Multi-pass membrane protein</topology>
    </subcellularLocation>
</comment>
<organism evidence="9 10">
    <name type="scientific">Actinopolyspora biskrensis</name>
    <dbReference type="NCBI Taxonomy" id="1470178"/>
    <lineage>
        <taxon>Bacteria</taxon>
        <taxon>Bacillati</taxon>
        <taxon>Actinomycetota</taxon>
        <taxon>Actinomycetes</taxon>
        <taxon>Actinopolysporales</taxon>
        <taxon>Actinopolysporaceae</taxon>
        <taxon>Actinopolyspora</taxon>
    </lineage>
</organism>